<gene>
    <name evidence="2" type="ORF">E8E12_000945</name>
</gene>
<dbReference type="SUPFAM" id="SSF50129">
    <property type="entry name" value="GroES-like"/>
    <property type="match status" value="1"/>
</dbReference>
<dbReference type="SUPFAM" id="SSF51735">
    <property type="entry name" value="NAD(P)-binding Rossmann-fold domains"/>
    <property type="match status" value="1"/>
</dbReference>
<keyword evidence="3" id="KW-1185">Reference proteome</keyword>
<evidence type="ECO:0000259" key="1">
    <source>
        <dbReference type="SMART" id="SM00829"/>
    </source>
</evidence>
<evidence type="ECO:0000313" key="3">
    <source>
        <dbReference type="Proteomes" id="UP000758155"/>
    </source>
</evidence>
<dbReference type="Proteomes" id="UP000758155">
    <property type="component" value="Unassembled WGS sequence"/>
</dbReference>
<dbReference type="OrthoDB" id="3509362at2759"/>
<dbReference type="GO" id="GO:0005739">
    <property type="term" value="C:mitochondrion"/>
    <property type="evidence" value="ECO:0007669"/>
    <property type="project" value="TreeGrafter"/>
</dbReference>
<dbReference type="InterPro" id="IPR011032">
    <property type="entry name" value="GroES-like_sf"/>
</dbReference>
<feature type="domain" description="Enoyl reductase (ER)" evidence="1">
    <location>
        <begin position="15"/>
        <end position="335"/>
    </location>
</feature>
<dbReference type="Pfam" id="PF13602">
    <property type="entry name" value="ADH_zinc_N_2"/>
    <property type="match status" value="1"/>
</dbReference>
<name>A0A9P4WSF2_9PLEO</name>
<dbReference type="GO" id="GO:0016491">
    <property type="term" value="F:oxidoreductase activity"/>
    <property type="evidence" value="ECO:0007669"/>
    <property type="project" value="InterPro"/>
</dbReference>
<dbReference type="PANTHER" id="PTHR11695">
    <property type="entry name" value="ALCOHOL DEHYDROGENASE RELATED"/>
    <property type="match status" value="1"/>
</dbReference>
<dbReference type="CDD" id="cd05289">
    <property type="entry name" value="MDR_like_2"/>
    <property type="match status" value="1"/>
</dbReference>
<reference evidence="2" key="1">
    <citation type="submission" date="2019-04" db="EMBL/GenBank/DDBJ databases">
        <title>Sequencing of skin fungus with MAO and IRED activity.</title>
        <authorList>
            <person name="Marsaioli A.J."/>
            <person name="Bonatto J.M.C."/>
            <person name="Reis Junior O."/>
        </authorList>
    </citation>
    <scope>NUCLEOTIDE SEQUENCE</scope>
    <source>
        <strain evidence="2">28M1</strain>
    </source>
</reference>
<dbReference type="SMART" id="SM00829">
    <property type="entry name" value="PKS_ER"/>
    <property type="match status" value="1"/>
</dbReference>
<dbReference type="InterPro" id="IPR050700">
    <property type="entry name" value="YIM1/Zinc_Alcohol_DH_Fams"/>
</dbReference>
<proteinExistence type="predicted"/>
<dbReference type="PROSITE" id="PS01162">
    <property type="entry name" value="QOR_ZETA_CRYSTAL"/>
    <property type="match status" value="1"/>
</dbReference>
<organism evidence="2 3">
    <name type="scientific">Didymella heteroderae</name>
    <dbReference type="NCBI Taxonomy" id="1769908"/>
    <lineage>
        <taxon>Eukaryota</taxon>
        <taxon>Fungi</taxon>
        <taxon>Dikarya</taxon>
        <taxon>Ascomycota</taxon>
        <taxon>Pezizomycotina</taxon>
        <taxon>Dothideomycetes</taxon>
        <taxon>Pleosporomycetidae</taxon>
        <taxon>Pleosporales</taxon>
        <taxon>Pleosporineae</taxon>
        <taxon>Didymellaceae</taxon>
        <taxon>Didymella</taxon>
    </lineage>
</organism>
<dbReference type="InterPro" id="IPR002364">
    <property type="entry name" value="Quin_OxRdtase/zeta-crystal_CS"/>
</dbReference>
<comment type="caution">
    <text evidence="2">The sequence shown here is derived from an EMBL/GenBank/DDBJ whole genome shotgun (WGS) entry which is preliminary data.</text>
</comment>
<dbReference type="Gene3D" id="3.40.50.720">
    <property type="entry name" value="NAD(P)-binding Rossmann-like Domain"/>
    <property type="match status" value="1"/>
</dbReference>
<dbReference type="GO" id="GO:0008270">
    <property type="term" value="F:zinc ion binding"/>
    <property type="evidence" value="ECO:0007669"/>
    <property type="project" value="InterPro"/>
</dbReference>
<dbReference type="EMBL" id="SWKV01000024">
    <property type="protein sequence ID" value="KAF3040652.1"/>
    <property type="molecule type" value="Genomic_DNA"/>
</dbReference>
<evidence type="ECO:0000313" key="2">
    <source>
        <dbReference type="EMBL" id="KAF3040652.1"/>
    </source>
</evidence>
<sequence>MANVSIQQKAIILNTLTNTLFFNRSAPVVIAADELLIKVHSTAITNGELEWGSFLNWPEEQIPCYDVSGTVLSTPTVSGSPHGFKEGDKVFGRIMANRRGAAQEYANILPSEAALVPKGLDMISAACVPMSAHTAWQAIFEKGLLTGSFDPSSVPHVDSAGETILNQAMGKRVLVLGAAGGVGLLAVQFAKLAGAFVAGTASTKNEKFLQGLGIDEVINYTVLSVAEYVSSNKKFDLVLDCVGGQSMLDGWSGVNDNGVYVSIVPGFTEPEGGKAAGVRAEWFVMEPRSEELAAISKFFEKGMLKINVDSVWKLEEFREAFSRTATGHARGKVVFKISDAD</sequence>
<dbReference type="AlphaFoldDB" id="A0A9P4WSF2"/>
<dbReference type="InterPro" id="IPR020843">
    <property type="entry name" value="ER"/>
</dbReference>
<dbReference type="PANTHER" id="PTHR11695:SF647">
    <property type="entry name" value="ENOYL REDUCTASE (ER) DOMAIN-CONTAINING PROTEIN"/>
    <property type="match status" value="1"/>
</dbReference>
<protein>
    <recommendedName>
        <fullName evidence="1">Enoyl reductase (ER) domain-containing protein</fullName>
    </recommendedName>
</protein>
<dbReference type="Gene3D" id="3.90.180.10">
    <property type="entry name" value="Medium-chain alcohol dehydrogenases, catalytic domain"/>
    <property type="match status" value="1"/>
</dbReference>
<accession>A0A9P4WSF2</accession>
<dbReference type="InterPro" id="IPR036291">
    <property type="entry name" value="NAD(P)-bd_dom_sf"/>
</dbReference>